<gene>
    <name evidence="8" type="ORF">J4D97_08280</name>
</gene>
<accession>A0ABS3TAG0</accession>
<evidence type="ECO:0000256" key="2">
    <source>
        <dbReference type="ARBA" id="ARBA00007613"/>
    </source>
</evidence>
<name>A0ABS3TAG0_9BACT</name>
<protein>
    <submittedName>
        <fullName evidence="8">TolC family protein</fullName>
    </submittedName>
</protein>
<evidence type="ECO:0000256" key="6">
    <source>
        <dbReference type="ARBA" id="ARBA00023136"/>
    </source>
</evidence>
<dbReference type="RefSeq" id="WP_208307159.1">
    <property type="nucleotide sequence ID" value="NZ_JAGETX010000003.1"/>
</dbReference>
<organism evidence="8 9">
    <name type="scientific">Hymenobacter defluvii</name>
    <dbReference type="NCBI Taxonomy" id="2054411"/>
    <lineage>
        <taxon>Bacteria</taxon>
        <taxon>Pseudomonadati</taxon>
        <taxon>Bacteroidota</taxon>
        <taxon>Cytophagia</taxon>
        <taxon>Cytophagales</taxon>
        <taxon>Hymenobacteraceae</taxon>
        <taxon>Hymenobacter</taxon>
    </lineage>
</organism>
<dbReference type="InterPro" id="IPR003423">
    <property type="entry name" value="OMP_efflux"/>
</dbReference>
<dbReference type="InterPro" id="IPR051906">
    <property type="entry name" value="TolC-like"/>
</dbReference>
<evidence type="ECO:0000256" key="4">
    <source>
        <dbReference type="ARBA" id="ARBA00022452"/>
    </source>
</evidence>
<dbReference type="Pfam" id="PF02321">
    <property type="entry name" value="OEP"/>
    <property type="match status" value="2"/>
</dbReference>
<evidence type="ECO:0000256" key="7">
    <source>
        <dbReference type="ARBA" id="ARBA00023237"/>
    </source>
</evidence>
<dbReference type="SUPFAM" id="SSF56954">
    <property type="entry name" value="Outer membrane efflux proteins (OEP)"/>
    <property type="match status" value="1"/>
</dbReference>
<comment type="similarity">
    <text evidence="2">Belongs to the outer membrane factor (OMF) (TC 1.B.17) family.</text>
</comment>
<evidence type="ECO:0000256" key="1">
    <source>
        <dbReference type="ARBA" id="ARBA00004442"/>
    </source>
</evidence>
<keyword evidence="3" id="KW-0813">Transport</keyword>
<dbReference type="PANTHER" id="PTHR30026:SF20">
    <property type="entry name" value="OUTER MEMBRANE PROTEIN TOLC"/>
    <property type="match status" value="1"/>
</dbReference>
<evidence type="ECO:0000313" key="9">
    <source>
        <dbReference type="Proteomes" id="UP000670527"/>
    </source>
</evidence>
<evidence type="ECO:0000313" key="8">
    <source>
        <dbReference type="EMBL" id="MBO3270641.1"/>
    </source>
</evidence>
<comment type="subcellular location">
    <subcellularLocation>
        <location evidence="1">Cell outer membrane</location>
    </subcellularLocation>
</comment>
<keyword evidence="5" id="KW-0812">Transmembrane</keyword>
<evidence type="ECO:0000256" key="5">
    <source>
        <dbReference type="ARBA" id="ARBA00022692"/>
    </source>
</evidence>
<keyword evidence="6" id="KW-0472">Membrane</keyword>
<dbReference type="EMBL" id="JAGETX010000003">
    <property type="protein sequence ID" value="MBO3270641.1"/>
    <property type="molecule type" value="Genomic_DNA"/>
</dbReference>
<sequence length="484" mass="52319">MLATLSSLYLLPSDRCRFLVLLAVGFLGIAISKPAVAQAQAVPSSPLTLPQALELARANYPALRARQAAVEAAAADVRTNRANFLPQITAQVQAAHGTANQVRGAVLPGGALGIAGVRPDFSSQTTWTSQGGLVVEWPVLTFGRYRATLERANAATNQAQADYEQELFAHQVRVADAFMLALVAQKSVALQRANLQRTQSLRRVIRAGTMSGIRPGIDSSTTNAEYSRAQLQFLTSQQQALQQRVQLASLLGTPMQAIQLDSMEFYTKLPNIAPAVYSDTTHQPPILRAAQQRVRASEAQNTLLLMNKRPTLSLVGATWGRGSGIGNRTGADGTYPIDASLGAGLPFKAYNYVLGGALSWNITELWRTKYATNAQQQRVNQAQAEYSQQVLLLKTERQNAVLQLELANQTAQEAPRQLDAASRAFVQAKARYDAGLDNLVVLTQAALTLNRAETDQALAVNNLWRALLLRAATNGDLGVLLEQL</sequence>
<keyword evidence="9" id="KW-1185">Reference proteome</keyword>
<dbReference type="Proteomes" id="UP000670527">
    <property type="component" value="Unassembled WGS sequence"/>
</dbReference>
<keyword evidence="7" id="KW-0998">Cell outer membrane</keyword>
<dbReference type="Gene3D" id="1.20.1600.10">
    <property type="entry name" value="Outer membrane efflux proteins (OEP)"/>
    <property type="match status" value="1"/>
</dbReference>
<comment type="caution">
    <text evidence="8">The sequence shown here is derived from an EMBL/GenBank/DDBJ whole genome shotgun (WGS) entry which is preliminary data.</text>
</comment>
<proteinExistence type="inferred from homology"/>
<dbReference type="PANTHER" id="PTHR30026">
    <property type="entry name" value="OUTER MEMBRANE PROTEIN TOLC"/>
    <property type="match status" value="1"/>
</dbReference>
<evidence type="ECO:0000256" key="3">
    <source>
        <dbReference type="ARBA" id="ARBA00022448"/>
    </source>
</evidence>
<reference evidence="8 9" key="1">
    <citation type="submission" date="2021-03" db="EMBL/GenBank/DDBJ databases">
        <authorList>
            <person name="Kim M.K."/>
        </authorList>
    </citation>
    <scope>NUCLEOTIDE SEQUENCE [LARGE SCALE GENOMIC DNA]</scope>
    <source>
        <strain evidence="8 9">BT507</strain>
    </source>
</reference>
<keyword evidence="4" id="KW-1134">Transmembrane beta strand</keyword>